<evidence type="ECO:0000256" key="9">
    <source>
        <dbReference type="ARBA" id="ARBA00023136"/>
    </source>
</evidence>
<evidence type="ECO:0000313" key="12">
    <source>
        <dbReference type="EMBL" id="SUA89480.1"/>
    </source>
</evidence>
<gene>
    <name evidence="12" type="ORF">NCTC13159_00947</name>
</gene>
<protein>
    <submittedName>
        <fullName evidence="12">Outer membrane porin protein BP0840</fullName>
    </submittedName>
</protein>
<comment type="caution">
    <text evidence="12">The sequence shown here is derived from an EMBL/GenBank/DDBJ whole genome shotgun (WGS) entry which is preliminary data.</text>
</comment>
<evidence type="ECO:0000313" key="13">
    <source>
        <dbReference type="Proteomes" id="UP000254589"/>
    </source>
</evidence>
<dbReference type="InterPro" id="IPR033900">
    <property type="entry name" value="Gram_neg_porin_domain"/>
</dbReference>
<evidence type="ECO:0000256" key="1">
    <source>
        <dbReference type="ARBA" id="ARBA00004571"/>
    </source>
</evidence>
<evidence type="ECO:0000256" key="8">
    <source>
        <dbReference type="ARBA" id="ARBA00023114"/>
    </source>
</evidence>
<evidence type="ECO:0000256" key="3">
    <source>
        <dbReference type="ARBA" id="ARBA00022448"/>
    </source>
</evidence>
<comment type="subunit">
    <text evidence="2">Homotrimer.</text>
</comment>
<comment type="subcellular location">
    <subcellularLocation>
        <location evidence="1">Cell outer membrane</location>
        <topology evidence="1">Multi-pass membrane protein</topology>
    </subcellularLocation>
</comment>
<proteinExistence type="predicted"/>
<keyword evidence="10" id="KW-0998">Cell outer membrane</keyword>
<name>A0AAJ5CZF4_PANPU</name>
<accession>A0AAJ5CZF4</accession>
<evidence type="ECO:0000256" key="7">
    <source>
        <dbReference type="ARBA" id="ARBA00023065"/>
    </source>
</evidence>
<dbReference type="SUPFAM" id="SSF56935">
    <property type="entry name" value="Porins"/>
    <property type="match status" value="1"/>
</dbReference>
<evidence type="ECO:0000256" key="2">
    <source>
        <dbReference type="ARBA" id="ARBA00011233"/>
    </source>
</evidence>
<dbReference type="GO" id="GO:0046930">
    <property type="term" value="C:pore complex"/>
    <property type="evidence" value="ECO:0007669"/>
    <property type="project" value="UniProtKB-KW"/>
</dbReference>
<reference evidence="12 13" key="1">
    <citation type="submission" date="2018-06" db="EMBL/GenBank/DDBJ databases">
        <authorList>
            <consortium name="Pathogen Informatics"/>
            <person name="Doyle S."/>
        </authorList>
    </citation>
    <scope>NUCLEOTIDE SEQUENCE [LARGE SCALE GENOMIC DNA]</scope>
    <source>
        <strain evidence="12 13">NCTC13159</strain>
    </source>
</reference>
<dbReference type="Proteomes" id="UP000254589">
    <property type="component" value="Unassembled WGS sequence"/>
</dbReference>
<organism evidence="12 13">
    <name type="scientific">Pandoraea pulmonicola</name>
    <dbReference type="NCBI Taxonomy" id="93221"/>
    <lineage>
        <taxon>Bacteria</taxon>
        <taxon>Pseudomonadati</taxon>
        <taxon>Pseudomonadota</taxon>
        <taxon>Betaproteobacteria</taxon>
        <taxon>Burkholderiales</taxon>
        <taxon>Burkholderiaceae</taxon>
        <taxon>Pandoraea</taxon>
    </lineage>
</organism>
<keyword evidence="6" id="KW-0732">Signal</keyword>
<dbReference type="EMBL" id="UGSJ01000001">
    <property type="protein sequence ID" value="SUA89480.1"/>
    <property type="molecule type" value="Genomic_DNA"/>
</dbReference>
<keyword evidence="9" id="KW-0472">Membrane</keyword>
<dbReference type="CDD" id="cd00342">
    <property type="entry name" value="gram_neg_porins"/>
    <property type="match status" value="1"/>
</dbReference>
<dbReference type="GO" id="GO:0006811">
    <property type="term" value="P:monoatomic ion transport"/>
    <property type="evidence" value="ECO:0007669"/>
    <property type="project" value="UniProtKB-KW"/>
</dbReference>
<evidence type="ECO:0000256" key="6">
    <source>
        <dbReference type="ARBA" id="ARBA00022729"/>
    </source>
</evidence>
<feature type="domain" description="Porin" evidence="11">
    <location>
        <begin position="42"/>
        <end position="365"/>
    </location>
</feature>
<dbReference type="PRINTS" id="PR00184">
    <property type="entry name" value="NEISSPPORIN"/>
</dbReference>
<keyword evidence="4" id="KW-1134">Transmembrane beta strand</keyword>
<dbReference type="InterPro" id="IPR050298">
    <property type="entry name" value="Gram-neg_bact_OMP"/>
</dbReference>
<dbReference type="InterPro" id="IPR023614">
    <property type="entry name" value="Porin_dom_sf"/>
</dbReference>
<dbReference type="Gene3D" id="2.40.160.10">
    <property type="entry name" value="Porin"/>
    <property type="match status" value="1"/>
</dbReference>
<keyword evidence="3" id="KW-0813">Transport</keyword>
<dbReference type="InterPro" id="IPR002299">
    <property type="entry name" value="Porin_Neis"/>
</dbReference>
<evidence type="ECO:0000256" key="10">
    <source>
        <dbReference type="ARBA" id="ARBA00023237"/>
    </source>
</evidence>
<dbReference type="PANTHER" id="PTHR34501">
    <property type="entry name" value="PROTEIN YDDL-RELATED"/>
    <property type="match status" value="1"/>
</dbReference>
<dbReference type="AlphaFoldDB" id="A0AAJ5CZF4"/>
<keyword evidence="7" id="KW-0406">Ion transport</keyword>
<dbReference type="GO" id="GO:0009279">
    <property type="term" value="C:cell outer membrane"/>
    <property type="evidence" value="ECO:0007669"/>
    <property type="project" value="UniProtKB-SubCell"/>
</dbReference>
<evidence type="ECO:0000256" key="4">
    <source>
        <dbReference type="ARBA" id="ARBA00022452"/>
    </source>
</evidence>
<dbReference type="PANTHER" id="PTHR34501:SF9">
    <property type="entry name" value="MAJOR OUTER MEMBRANE PROTEIN P.IA"/>
    <property type="match status" value="1"/>
</dbReference>
<evidence type="ECO:0000256" key="5">
    <source>
        <dbReference type="ARBA" id="ARBA00022692"/>
    </source>
</evidence>
<dbReference type="Pfam" id="PF13609">
    <property type="entry name" value="Porin_4"/>
    <property type="match status" value="1"/>
</dbReference>
<keyword evidence="5" id="KW-0812">Transmembrane</keyword>
<dbReference type="GO" id="GO:0015288">
    <property type="term" value="F:porin activity"/>
    <property type="evidence" value="ECO:0007669"/>
    <property type="project" value="UniProtKB-KW"/>
</dbReference>
<keyword evidence="8" id="KW-0626">Porin</keyword>
<sequence length="394" mass="42437">MRGRNVATAVVDVERYRHGAFNSAGASDAKQESKVKRRSIGAACLLACACTAHAAGNSLQIYGTIDDGLTYVSNSGGGRMFKMDAGIGQPDRFGLKGREDIGGGLAAVFQLEQGFNTSNGALINSGVEWNRQAWVGLASDRFGMVAIGHQTDFMQDVSIRYSNGFWQHNLYAYHPGNLDNLANSSQIDNAVKWNSASFHGLTGGLMYGFAGGNALGRTVGGYVKYDNGPLSVAATYVSINKRMFDFSSRLGISSIFGQSGLSATNVFKSDAVNNTGIGASYRISSRWNVHALYTRSEVRAPGGSGNMFNYDVGTEYRVTEANALTLGYSYSSFNHTHYNQIEAGDLYSFSKRTQLQAQVTYIAASGNNRAASYPIGASSNHDQMLLRVGMYHSF</sequence>
<evidence type="ECO:0000259" key="11">
    <source>
        <dbReference type="Pfam" id="PF13609"/>
    </source>
</evidence>